<dbReference type="InterPro" id="IPR029063">
    <property type="entry name" value="SAM-dependent_MTases_sf"/>
</dbReference>
<dbReference type="PROSITE" id="PS00092">
    <property type="entry name" value="N6_MTASE"/>
    <property type="match status" value="1"/>
</dbReference>
<name>A0A6L7D7K3_9HELI</name>
<dbReference type="GO" id="GO:0032259">
    <property type="term" value="P:methylation"/>
    <property type="evidence" value="ECO:0007669"/>
    <property type="project" value="InterPro"/>
</dbReference>
<dbReference type="AlphaFoldDB" id="A0A6L7D7K3"/>
<organism evidence="1 2">
    <name type="scientific">Helicobacter saguini</name>
    <dbReference type="NCBI Taxonomy" id="1548018"/>
    <lineage>
        <taxon>Bacteria</taxon>
        <taxon>Pseudomonadati</taxon>
        <taxon>Campylobacterota</taxon>
        <taxon>Epsilonproteobacteria</taxon>
        <taxon>Campylobacterales</taxon>
        <taxon>Helicobacteraceae</taxon>
        <taxon>Helicobacter</taxon>
    </lineage>
</organism>
<sequence>MYSEKISELEVINNVAADYFDIKDLNCNKMLGNIDFCVSYTIQSLYHNINFLWAEAKKGNDKDIIESLIQLILTIGKEKTYSDELPPAFLGAFDCEKIAFIEYHEIQHIFSQNDFNWNVAPSNHESKEFKQLYSELQSLLDSKKMLFFYDKDNVQLKQFIESNFVITNKNLKKIQIDKNNFIAIFRRWLEVVKPSISVEWELEKPEIVESDFYLADVLSKDNSTQEITKTLRILLQKDVYRINFDKSKSGRLNFGEVTFNDNQKKHTEFWNLYERPPKEKYWDYMIERRDLLVPLDIREEKGAFFTPQIWVYKAQEFLQKEFGENYQDEYYIWDCAAGTGNLLVNLVNENRIFASTIDPSDVNIMHKLAKNKSLNLLENHIFQFDFLNDCFFDKPCKEHIGKIDSKCEKCKELEKPCLKHQNFADSKCKKCKTSKVPQNLQNILRDSNKRKKLIIFINPPYAEASNKKTIVGKGKNRENLAKETMIYEKYSKDYGTATRELFMQFFIRIYNEIKGCILASFSKLKYINASNFIKFRENFKAKFLSGFVCPAYTFDNVNGHFAIGFLIWNLDSKDEIKKVTLDVFAPKGVVKLEEARELKNKNVEIFEYKKKKVRVVDKNGYIIQWLQTFHDKKGEKLVYLRMLGTDMSHKDHIFITNNLSQNDIKKHLYATFTKKNVIPYCVYFAVRQCIKATWLNADVQFLYPKDKWIKDSNFHNDCLAFALFHPKNRISLPYNVDSINHFIPFSEKEVNAKRAFDSDFMYKFINGKIKADSIKSMQYKKGKMIEIDSIESNVFIPSSPLKFSQQAQAVFNTGREVFKYYHSQDFSNLTFHYDDGYDRSYNPNASLYDIKAHFQGFSLDSKGNPTKMNPLHKAQDSHYQTLLNDLNTALDELALNIESKTYEYEFLIE</sequence>
<dbReference type="SUPFAM" id="SSF53335">
    <property type="entry name" value="S-adenosyl-L-methionine-dependent methyltransferases"/>
    <property type="match status" value="1"/>
</dbReference>
<dbReference type="EMBL" id="QBIU01000002">
    <property type="protein sequence ID" value="MWV70237.1"/>
    <property type="molecule type" value="Genomic_DNA"/>
</dbReference>
<dbReference type="GO" id="GO:0003676">
    <property type="term" value="F:nucleic acid binding"/>
    <property type="evidence" value="ECO:0007669"/>
    <property type="project" value="InterPro"/>
</dbReference>
<dbReference type="RefSeq" id="WP_118949395.1">
    <property type="nucleotide sequence ID" value="NZ_QBIU01000002.1"/>
</dbReference>
<dbReference type="Proteomes" id="UP000477070">
    <property type="component" value="Unassembled WGS sequence"/>
</dbReference>
<reference evidence="1 2" key="1">
    <citation type="submission" date="2019-12" db="EMBL/GenBank/DDBJ databases">
        <title>Multi-Generational Helicobacter saguini Isolates.</title>
        <authorList>
            <person name="Mannion A."/>
            <person name="Shen Z."/>
            <person name="Fox J.G."/>
        </authorList>
    </citation>
    <scope>NUCLEOTIDE SEQUENCE [LARGE SCALE GENOMIC DNA]</scope>
    <source>
        <strain evidence="2">16-048 (F4)</strain>
    </source>
</reference>
<accession>A0A6L7D7K3</accession>
<proteinExistence type="predicted"/>
<dbReference type="Gene3D" id="3.40.50.150">
    <property type="entry name" value="Vaccinia Virus protein VP39"/>
    <property type="match status" value="1"/>
</dbReference>
<comment type="caution">
    <text evidence="1">The sequence shown here is derived from an EMBL/GenBank/DDBJ whole genome shotgun (WGS) entry which is preliminary data.</text>
</comment>
<protein>
    <submittedName>
        <fullName evidence="1">Uncharacterized protein</fullName>
    </submittedName>
</protein>
<dbReference type="InterPro" id="IPR002052">
    <property type="entry name" value="DNA_methylase_N6_adenine_CS"/>
</dbReference>
<dbReference type="GO" id="GO:0008168">
    <property type="term" value="F:methyltransferase activity"/>
    <property type="evidence" value="ECO:0007669"/>
    <property type="project" value="InterPro"/>
</dbReference>
<evidence type="ECO:0000313" key="2">
    <source>
        <dbReference type="Proteomes" id="UP000477070"/>
    </source>
</evidence>
<evidence type="ECO:0000313" key="1">
    <source>
        <dbReference type="EMBL" id="MWV70237.1"/>
    </source>
</evidence>
<gene>
    <name evidence="1" type="ORF">DCO61_09555</name>
</gene>